<proteinExistence type="inferred from homology"/>
<protein>
    <recommendedName>
        <fullName evidence="3">Cytochrome b-c1 complex subunit 7</fullName>
    </recommendedName>
    <alternativeName>
        <fullName evidence="10">Complex III subunit VII</fullName>
    </alternativeName>
    <alternativeName>
        <fullName evidence="11">Ubiquinol-cytochrome c reductase complex 14 kDa protein</fullName>
    </alternativeName>
</protein>
<name>A0AAF5HY99_STRER</name>
<accession>A0AAF5HY99</accession>
<dbReference type="GO" id="GO:0006122">
    <property type="term" value="P:mitochondrial electron transport, ubiquinol to cytochrome c"/>
    <property type="evidence" value="ECO:0007669"/>
    <property type="project" value="InterPro"/>
</dbReference>
<evidence type="ECO:0000256" key="9">
    <source>
        <dbReference type="ARBA" id="ARBA00023136"/>
    </source>
</evidence>
<evidence type="ECO:0000256" key="8">
    <source>
        <dbReference type="ARBA" id="ARBA00023128"/>
    </source>
</evidence>
<sequence length="138" mass="16618">KMAAWKVIPAAAKNIQFKRDSNLFRMARYISWNYFWSGRKYGLLFHDQFFEPAPEVQEALRRLNLKEPWKFDERKVRLTRAHVLAMHGEKLPKDKWTKWEDETWYLKPYLDEVEAEKEERLNSSGIVPDYQMPSSKGH</sequence>
<evidence type="ECO:0000256" key="5">
    <source>
        <dbReference type="ARBA" id="ARBA00022660"/>
    </source>
</evidence>
<keyword evidence="7" id="KW-0249">Electron transport</keyword>
<keyword evidence="14" id="KW-1185">Reference proteome</keyword>
<keyword evidence="4" id="KW-0813">Transport</keyword>
<comment type="subunit">
    <text evidence="12">Component of the ubiquinol-cytochrome c oxidoreductase (cytochrome b-c1 complex, complex III, CIII), a multisubunit enzyme composed of 3 respiratory subunits cytochrome b, cytochrome c1 and Rieske protein, 2 core protein subunits, and additional low-molecular weight protein subunits. The complex exists as an obligatory dimer and forms supercomplexes (SCs) in the inner mitochondrial membrane with cytochrome c oxidase (complex IV, CIV).</text>
</comment>
<evidence type="ECO:0000256" key="7">
    <source>
        <dbReference type="ARBA" id="ARBA00022982"/>
    </source>
</evidence>
<evidence type="ECO:0000256" key="3">
    <source>
        <dbReference type="ARBA" id="ARBA00016323"/>
    </source>
</evidence>
<dbReference type="PANTHER" id="PTHR12022:SF0">
    <property type="entry name" value="CYTOCHROME B-C1 COMPLEX SUBUNIT 7"/>
    <property type="match status" value="1"/>
</dbReference>
<dbReference type="WBParaSite" id="TCONS_00002267.p1">
    <property type="protein sequence ID" value="TCONS_00002267.p1"/>
    <property type="gene ID" value="XLOC_002136"/>
</dbReference>
<feature type="region of interest" description="Disordered" evidence="13">
    <location>
        <begin position="119"/>
        <end position="138"/>
    </location>
</feature>
<dbReference type="Proteomes" id="UP000035681">
    <property type="component" value="Unplaced"/>
</dbReference>
<evidence type="ECO:0000256" key="6">
    <source>
        <dbReference type="ARBA" id="ARBA00022792"/>
    </source>
</evidence>
<comment type="subcellular location">
    <subcellularLocation>
        <location evidence="1">Mitochondrion inner membrane</location>
        <topology evidence="1">Peripheral membrane protein</topology>
        <orientation evidence="1">Matrix side</orientation>
    </subcellularLocation>
</comment>
<evidence type="ECO:0000256" key="2">
    <source>
        <dbReference type="ARBA" id="ARBA00008554"/>
    </source>
</evidence>
<evidence type="ECO:0000256" key="11">
    <source>
        <dbReference type="ARBA" id="ARBA00032927"/>
    </source>
</evidence>
<evidence type="ECO:0000313" key="15">
    <source>
        <dbReference type="WBParaSite" id="TCONS_00002267.p1"/>
    </source>
</evidence>
<comment type="similarity">
    <text evidence="2">Belongs to the UQCRB/QCR7 family.</text>
</comment>
<dbReference type="PANTHER" id="PTHR12022">
    <property type="entry name" value="UBIQUINOL-CYTOCHROME C REDUCTASE COMPLEX 14 KD PROTEIN"/>
    <property type="match status" value="1"/>
</dbReference>
<keyword evidence="8" id="KW-0496">Mitochondrion</keyword>
<dbReference type="SUPFAM" id="SSF81524">
    <property type="entry name" value="14 kDa protein of cytochrome bc1 complex (Ubiquinol-cytochrome c reductase)"/>
    <property type="match status" value="1"/>
</dbReference>
<organism evidence="14 15">
    <name type="scientific">Strongyloides stercoralis</name>
    <name type="common">Threadworm</name>
    <dbReference type="NCBI Taxonomy" id="6248"/>
    <lineage>
        <taxon>Eukaryota</taxon>
        <taxon>Metazoa</taxon>
        <taxon>Ecdysozoa</taxon>
        <taxon>Nematoda</taxon>
        <taxon>Chromadorea</taxon>
        <taxon>Rhabditida</taxon>
        <taxon>Tylenchina</taxon>
        <taxon>Panagrolaimomorpha</taxon>
        <taxon>Strongyloidoidea</taxon>
        <taxon>Strongyloididae</taxon>
        <taxon>Strongyloides</taxon>
    </lineage>
</organism>
<dbReference type="InterPro" id="IPR003197">
    <property type="entry name" value="QCR7"/>
</dbReference>
<evidence type="ECO:0000256" key="4">
    <source>
        <dbReference type="ARBA" id="ARBA00022448"/>
    </source>
</evidence>
<dbReference type="GO" id="GO:0045275">
    <property type="term" value="C:respiratory chain complex III"/>
    <property type="evidence" value="ECO:0007669"/>
    <property type="project" value="InterPro"/>
</dbReference>
<dbReference type="AlphaFoldDB" id="A0AAF5HY99"/>
<keyword evidence="9" id="KW-0472">Membrane</keyword>
<dbReference type="InterPro" id="IPR036544">
    <property type="entry name" value="QCR7_sf"/>
</dbReference>
<evidence type="ECO:0000313" key="14">
    <source>
        <dbReference type="Proteomes" id="UP000035681"/>
    </source>
</evidence>
<dbReference type="GO" id="GO:0005743">
    <property type="term" value="C:mitochondrial inner membrane"/>
    <property type="evidence" value="ECO:0007669"/>
    <property type="project" value="UniProtKB-SubCell"/>
</dbReference>
<evidence type="ECO:0000256" key="1">
    <source>
        <dbReference type="ARBA" id="ARBA00004443"/>
    </source>
</evidence>
<dbReference type="FunFam" id="1.10.1090.10:FF:000004">
    <property type="entry name" value="Probable cytochrome b-c1 complex subunit 7"/>
    <property type="match status" value="1"/>
</dbReference>
<keyword evidence="5" id="KW-0679">Respiratory chain</keyword>
<dbReference type="Gene3D" id="1.10.1090.10">
    <property type="entry name" value="Cytochrome b-c1 complex subunit 7"/>
    <property type="match status" value="1"/>
</dbReference>
<evidence type="ECO:0000256" key="13">
    <source>
        <dbReference type="SAM" id="MobiDB-lite"/>
    </source>
</evidence>
<keyword evidence="6" id="KW-0999">Mitochondrion inner membrane</keyword>
<evidence type="ECO:0000256" key="10">
    <source>
        <dbReference type="ARBA" id="ARBA00031021"/>
    </source>
</evidence>
<dbReference type="Pfam" id="PF02271">
    <property type="entry name" value="UCR_14kD"/>
    <property type="match status" value="1"/>
</dbReference>
<evidence type="ECO:0000256" key="12">
    <source>
        <dbReference type="ARBA" id="ARBA00038521"/>
    </source>
</evidence>
<reference evidence="15" key="1">
    <citation type="submission" date="2024-02" db="UniProtKB">
        <authorList>
            <consortium name="WormBaseParasite"/>
        </authorList>
    </citation>
    <scope>IDENTIFICATION</scope>
</reference>